<dbReference type="InterPro" id="IPR036890">
    <property type="entry name" value="HATPase_C_sf"/>
</dbReference>
<protein>
    <submittedName>
        <fullName evidence="3">Two component regulator propeller</fullName>
    </submittedName>
</protein>
<dbReference type="InterPro" id="IPR010559">
    <property type="entry name" value="Sig_transdc_His_kin_internal"/>
</dbReference>
<dbReference type="Gene3D" id="2.130.10.10">
    <property type="entry name" value="YVTN repeat-like/Quinoprotein amine dehydrogenase"/>
    <property type="match status" value="2"/>
</dbReference>
<keyword evidence="1" id="KW-0812">Transmembrane</keyword>
<organism evidence="3 4">
    <name type="scientific">Lutibacter oricola</name>
    <dbReference type="NCBI Taxonomy" id="762486"/>
    <lineage>
        <taxon>Bacteria</taxon>
        <taxon>Pseudomonadati</taxon>
        <taxon>Bacteroidota</taxon>
        <taxon>Flavobacteriia</taxon>
        <taxon>Flavobacteriales</taxon>
        <taxon>Flavobacteriaceae</taxon>
        <taxon>Lutibacter</taxon>
    </lineage>
</organism>
<evidence type="ECO:0000256" key="1">
    <source>
        <dbReference type="SAM" id="Phobius"/>
    </source>
</evidence>
<keyword evidence="1" id="KW-0472">Membrane</keyword>
<dbReference type="InterPro" id="IPR050640">
    <property type="entry name" value="Bact_2-comp_sensor_kinase"/>
</dbReference>
<gene>
    <name evidence="3" type="ORF">SAMN05444411_101893</name>
</gene>
<evidence type="ECO:0000313" key="3">
    <source>
        <dbReference type="EMBL" id="SDW51385.1"/>
    </source>
</evidence>
<dbReference type="InterPro" id="IPR011110">
    <property type="entry name" value="Reg_prop"/>
</dbReference>
<dbReference type="Proteomes" id="UP000199595">
    <property type="component" value="Unassembled WGS sequence"/>
</dbReference>
<dbReference type="PANTHER" id="PTHR34220">
    <property type="entry name" value="SENSOR HISTIDINE KINASE YPDA"/>
    <property type="match status" value="1"/>
</dbReference>
<dbReference type="PANTHER" id="PTHR34220:SF7">
    <property type="entry name" value="SENSOR HISTIDINE KINASE YPDA"/>
    <property type="match status" value="1"/>
</dbReference>
<dbReference type="GO" id="GO:0016020">
    <property type="term" value="C:membrane"/>
    <property type="evidence" value="ECO:0007669"/>
    <property type="project" value="InterPro"/>
</dbReference>
<keyword evidence="4" id="KW-1185">Reference proteome</keyword>
<evidence type="ECO:0000313" key="4">
    <source>
        <dbReference type="Proteomes" id="UP000199595"/>
    </source>
</evidence>
<accession>A0A1H2U5C3</accession>
<dbReference type="SUPFAM" id="SSF55874">
    <property type="entry name" value="ATPase domain of HSP90 chaperone/DNA topoisomerase II/histidine kinase"/>
    <property type="match status" value="1"/>
</dbReference>
<dbReference type="Pfam" id="PF07494">
    <property type="entry name" value="Reg_prop"/>
    <property type="match status" value="1"/>
</dbReference>
<feature type="domain" description="Signal transduction histidine kinase internal region" evidence="2">
    <location>
        <begin position="731"/>
        <end position="809"/>
    </location>
</feature>
<dbReference type="Pfam" id="PF06580">
    <property type="entry name" value="His_kinase"/>
    <property type="match status" value="1"/>
</dbReference>
<dbReference type="AlphaFoldDB" id="A0A1H2U5C3"/>
<dbReference type="STRING" id="762486.SAMN05444411_101893"/>
<proteinExistence type="predicted"/>
<dbReference type="GO" id="GO:0000155">
    <property type="term" value="F:phosphorelay sensor kinase activity"/>
    <property type="evidence" value="ECO:0007669"/>
    <property type="project" value="InterPro"/>
</dbReference>
<dbReference type="EMBL" id="FNNJ01000001">
    <property type="protein sequence ID" value="SDW51385.1"/>
    <property type="molecule type" value="Genomic_DNA"/>
</dbReference>
<feature type="transmembrane region" description="Helical" evidence="1">
    <location>
        <begin position="683"/>
        <end position="707"/>
    </location>
</feature>
<evidence type="ECO:0000259" key="2">
    <source>
        <dbReference type="Pfam" id="PF06580"/>
    </source>
</evidence>
<dbReference type="SUPFAM" id="SSF63829">
    <property type="entry name" value="Calcium-dependent phosphotriesterase"/>
    <property type="match status" value="1"/>
</dbReference>
<dbReference type="InterPro" id="IPR015943">
    <property type="entry name" value="WD40/YVTN_repeat-like_dom_sf"/>
</dbReference>
<keyword evidence="1" id="KW-1133">Transmembrane helix</keyword>
<sequence length="936" mass="108656">MWSFCFAQQYTNYTTKNGLPSNHIYTIRQDHNGFVWFLTDKGMVKYNGNNFKVFTTKQGLPNNDVWEAMISSDSKMWYFSKSSELGYIKNDSVYKFPNAIEGEIMNPIYSNQVGDSIYPTGPRESYKLKNNKWQKIKSSSIKSHGESFVIHKKVKSILTNLSANEIRIVNKKDKVIKTIQLPERYEMITRRKQINDSLFTWISSKKYNILNLNTLKFTNISFKDEIGLEEVVHARITIINHELQVSGTGVVAVLDKNFRMKNPFFFPKEIKSHFALIDKTNTIWLATFSNGIYKLPYVKRNLTYNLTNNKTGKFSLINNSLYTTVFNKGFFKYNNKTKTFDSFLNVKEYPFKAAEIKEFNTVIFPSKYKFTTLKKGKLNTQNFKNVLPGTNPYGFQFVSFENSIYSLFSFGLNKINPKNITIEKEYKQSGCNQLITFKNKLIIATNNGLKEFNKGNITPLLISNKKIKKPILTIDKISDSILLLNTDGFGSYITNLKTIKQLPYTNFLTVEDAYIENNSIWLATNEGILKYTKNENNYKFIKKLTISHGLPSNNINDIIIHNNKIFASTHNGIVVIPKNQESISQFLNIYIDKALYNNTNITSNNSTIEYENDNNVSITVSSINYDESSKDISYKYKLLPGQHKWITTTSKTLNFTDLPPNNYTLSLVSNGINKNFSFKITPLWYQTVLFKLFFTTSSILLLVYILMKIRTRELAKKTAKLNTQKQLAEFELHALRSQMNPHFVFNSLNSIQYYINKNEIELSEKYLVQFSRLIRKFFDFSRDKFITLQQEISLLENYLEIEKMRFGKDFNYQFNIDNQLKINKLKIPSMLLQPIVENAVNHGLFHNEGKGIIKINFFKTDLNDFTVQILDNGVGLKKAKEIKENSIRTHISKSTEIIKTRIALLNQSKEWLITYEIKELDNENGTLVQLTFKNNE</sequence>
<reference evidence="3 4" key="1">
    <citation type="submission" date="2016-10" db="EMBL/GenBank/DDBJ databases">
        <authorList>
            <person name="de Groot N.N."/>
        </authorList>
    </citation>
    <scope>NUCLEOTIDE SEQUENCE [LARGE SCALE GENOMIC DNA]</scope>
    <source>
        <strain evidence="3 4">DSM 24956</strain>
    </source>
</reference>
<dbReference type="Gene3D" id="3.30.565.10">
    <property type="entry name" value="Histidine kinase-like ATPase, C-terminal domain"/>
    <property type="match status" value="1"/>
</dbReference>
<name>A0A1H2U5C3_9FLAO</name>